<reference evidence="2 3" key="1">
    <citation type="submission" date="2020-10" db="EMBL/GenBank/DDBJ databases">
        <authorList>
            <person name="Castelo-Branco R."/>
            <person name="Eusebio N."/>
            <person name="Adriana R."/>
            <person name="Vieira A."/>
            <person name="Brugerolle De Fraissinette N."/>
            <person name="Rezende De Castro R."/>
            <person name="Schneider M.P."/>
            <person name="Vasconcelos V."/>
            <person name="Leao P.N."/>
        </authorList>
    </citation>
    <scope>NUCLEOTIDE SEQUENCE [LARGE SCALE GENOMIC DNA]</scope>
    <source>
        <strain evidence="2 3">LEGE 06226</strain>
    </source>
</reference>
<sequence length="212" mass="24333">MPYNPQIHHRRSIRLKGYNYTQPGGYFVTICTKEKQCLFGDIVQGEMRFNSLGAIAFNIWQQIPETFPHVELDYFVIMPNHIHGILIFHEILSDPQFPVGARRASPLQKASLSQLEISAKSTQQPHGAAPKSLGAVVGWYKSSVSKLINKICNNSGQGLIWQRDYYEEIIQDEMALNPIRKYILENPVCWEHDPEHPPLNRIKPELLIDLPF</sequence>
<evidence type="ECO:0000259" key="1">
    <source>
        <dbReference type="SMART" id="SM01321"/>
    </source>
</evidence>
<evidence type="ECO:0000313" key="3">
    <source>
        <dbReference type="Proteomes" id="UP000640725"/>
    </source>
</evidence>
<gene>
    <name evidence="2" type="ORF">IQ236_16365</name>
</gene>
<proteinExistence type="predicted"/>
<dbReference type="Proteomes" id="UP000640725">
    <property type="component" value="Unassembled WGS sequence"/>
</dbReference>
<name>A0ABR9UGV8_9CYAN</name>
<comment type="caution">
    <text evidence="2">The sequence shown here is derived from an EMBL/GenBank/DDBJ whole genome shotgun (WGS) entry which is preliminary data.</text>
</comment>
<dbReference type="InterPro" id="IPR002686">
    <property type="entry name" value="Transposase_17"/>
</dbReference>
<organism evidence="2 3">
    <name type="scientific">Planktothrix mougeotii LEGE 06226</name>
    <dbReference type="NCBI Taxonomy" id="1828728"/>
    <lineage>
        <taxon>Bacteria</taxon>
        <taxon>Bacillati</taxon>
        <taxon>Cyanobacteriota</taxon>
        <taxon>Cyanophyceae</taxon>
        <taxon>Oscillatoriophycideae</taxon>
        <taxon>Oscillatoriales</taxon>
        <taxon>Microcoleaceae</taxon>
        <taxon>Planktothrix</taxon>
    </lineage>
</organism>
<dbReference type="SMART" id="SM01321">
    <property type="entry name" value="Y1_Tnp"/>
    <property type="match status" value="1"/>
</dbReference>
<dbReference type="SUPFAM" id="SSF143422">
    <property type="entry name" value="Transposase IS200-like"/>
    <property type="match status" value="1"/>
</dbReference>
<dbReference type="Gene3D" id="3.30.70.1290">
    <property type="entry name" value="Transposase IS200-like"/>
    <property type="match status" value="1"/>
</dbReference>
<accession>A0ABR9UGV8</accession>
<keyword evidence="3" id="KW-1185">Reference proteome</keyword>
<dbReference type="InterPro" id="IPR036515">
    <property type="entry name" value="Transposase_17_sf"/>
</dbReference>
<dbReference type="PANTHER" id="PTHR36966:SF1">
    <property type="entry name" value="REP-ASSOCIATED TYROSINE TRANSPOSASE"/>
    <property type="match status" value="1"/>
</dbReference>
<dbReference type="PANTHER" id="PTHR36966">
    <property type="entry name" value="REP-ASSOCIATED TYROSINE TRANSPOSASE"/>
    <property type="match status" value="1"/>
</dbReference>
<feature type="domain" description="Transposase IS200-like" evidence="1">
    <location>
        <begin position="21"/>
        <end position="186"/>
    </location>
</feature>
<dbReference type="EMBL" id="JADEWU010000039">
    <property type="protein sequence ID" value="MBE9144779.1"/>
    <property type="molecule type" value="Genomic_DNA"/>
</dbReference>
<protein>
    <submittedName>
        <fullName evidence="2">Transposase</fullName>
    </submittedName>
</protein>
<dbReference type="InterPro" id="IPR052715">
    <property type="entry name" value="RAYT_transposase"/>
</dbReference>
<dbReference type="RefSeq" id="WP_193870281.1">
    <property type="nucleotide sequence ID" value="NZ_JADEWU010000039.1"/>
</dbReference>
<evidence type="ECO:0000313" key="2">
    <source>
        <dbReference type="EMBL" id="MBE9144779.1"/>
    </source>
</evidence>